<sequence>MFVVTLELCRATSPATLLDQRQTLLRVQQSRNYNRPAFRNNPVDDYSLSPHVPISTMIEVCSRCKALKFNEETKGMCEVTIAMVRDQFQPRHIALHLRNKQLTKIAETHQCYDDLQYPIIFWDSADGYHFNVKVINPVDMYAKIETERLIFIRLNQTKLHSKEYIQLRDAVVNDSNTTNVGRLTILPSSYTGSPRHMHEYAQDAIA</sequence>
<feature type="domain" description="Helitron helicase-like" evidence="1">
    <location>
        <begin position="133"/>
        <end position="206"/>
    </location>
</feature>
<evidence type="ECO:0000313" key="3">
    <source>
        <dbReference type="Proteomes" id="UP000271087"/>
    </source>
</evidence>
<keyword evidence="3" id="KW-1185">Reference proteome</keyword>
<evidence type="ECO:0000259" key="1">
    <source>
        <dbReference type="Pfam" id="PF14214"/>
    </source>
</evidence>
<gene>
    <name evidence="2" type="ORF">NOO_LOCUS1863</name>
</gene>
<dbReference type="PANTHER" id="PTHR45786">
    <property type="entry name" value="DNA BINDING PROTEIN-LIKE"/>
    <property type="match status" value="1"/>
</dbReference>
<evidence type="ECO:0000313" key="2">
    <source>
        <dbReference type="EMBL" id="VDK65087.1"/>
    </source>
</evidence>
<dbReference type="InterPro" id="IPR025476">
    <property type="entry name" value="Helitron_helicase-like"/>
</dbReference>
<proteinExistence type="predicted"/>
<dbReference type="Pfam" id="PF14214">
    <property type="entry name" value="Helitron_like_N"/>
    <property type="match status" value="1"/>
</dbReference>
<reference evidence="4" key="1">
    <citation type="submission" date="2016-06" db="UniProtKB">
        <authorList>
            <consortium name="WormBaseParasite"/>
        </authorList>
    </citation>
    <scope>IDENTIFICATION</scope>
</reference>
<reference evidence="2 3" key="2">
    <citation type="submission" date="2018-08" db="EMBL/GenBank/DDBJ databases">
        <authorList>
            <person name="Laetsch R D."/>
            <person name="Stevens L."/>
            <person name="Kumar S."/>
            <person name="Blaxter L. M."/>
        </authorList>
    </citation>
    <scope>NUCLEOTIDE SEQUENCE [LARGE SCALE GENOMIC DNA]</scope>
</reference>
<dbReference type="EMBL" id="UYRW01000259">
    <property type="protein sequence ID" value="VDK65087.1"/>
    <property type="molecule type" value="Genomic_DNA"/>
</dbReference>
<name>A0A182E1M4_ONCOC</name>
<evidence type="ECO:0000313" key="4">
    <source>
        <dbReference type="WBParaSite" id="nOo.2.0.1.t01863-RA"/>
    </source>
</evidence>
<dbReference type="WBParaSite" id="nOo.2.0.1.t01863-RA">
    <property type="protein sequence ID" value="nOo.2.0.1.t01863-RA"/>
    <property type="gene ID" value="nOo.2.0.1.g01863"/>
</dbReference>
<organism evidence="4">
    <name type="scientific">Onchocerca ochengi</name>
    <name type="common">Filarial nematode worm</name>
    <dbReference type="NCBI Taxonomy" id="42157"/>
    <lineage>
        <taxon>Eukaryota</taxon>
        <taxon>Metazoa</taxon>
        <taxon>Ecdysozoa</taxon>
        <taxon>Nematoda</taxon>
        <taxon>Chromadorea</taxon>
        <taxon>Rhabditida</taxon>
        <taxon>Spirurina</taxon>
        <taxon>Spiruromorpha</taxon>
        <taxon>Filarioidea</taxon>
        <taxon>Onchocercidae</taxon>
        <taxon>Onchocerca</taxon>
    </lineage>
</organism>
<protein>
    <submittedName>
        <fullName evidence="4">Helitron_like_N domain-containing protein</fullName>
    </submittedName>
</protein>
<dbReference type="Proteomes" id="UP000271087">
    <property type="component" value="Unassembled WGS sequence"/>
</dbReference>
<accession>A0A182E1M4</accession>
<dbReference type="OrthoDB" id="10055660at2759"/>
<dbReference type="AlphaFoldDB" id="A0A182E1M4"/>
<dbReference type="STRING" id="42157.A0A182E1M4"/>
<dbReference type="PANTHER" id="PTHR45786:SF74">
    <property type="entry name" value="ATP-DEPENDENT DNA HELICASE"/>
    <property type="match status" value="1"/>
</dbReference>